<comment type="caution">
    <text evidence="1">The sequence shown here is derived from an EMBL/GenBank/DDBJ whole genome shotgun (WGS) entry which is preliminary data.</text>
</comment>
<accession>A0A927FIW1</accession>
<reference evidence="1" key="1">
    <citation type="submission" date="2020-09" db="EMBL/GenBank/DDBJ databases">
        <title>Genome seq and assembly of Limnohabitants sp.</title>
        <authorList>
            <person name="Chhetri G."/>
        </authorList>
    </citation>
    <scope>NUCLEOTIDE SEQUENCE</scope>
    <source>
        <strain evidence="1">JUR4</strain>
    </source>
</reference>
<dbReference type="RefSeq" id="WP_191819766.1">
    <property type="nucleotide sequence ID" value="NZ_JACYFT010000002.1"/>
</dbReference>
<protein>
    <submittedName>
        <fullName evidence="1">Uncharacterized protein</fullName>
    </submittedName>
</protein>
<keyword evidence="2" id="KW-1185">Reference proteome</keyword>
<evidence type="ECO:0000313" key="2">
    <source>
        <dbReference type="Proteomes" id="UP000647424"/>
    </source>
</evidence>
<dbReference type="EMBL" id="JACYFT010000002">
    <property type="protein sequence ID" value="MBD8051332.1"/>
    <property type="molecule type" value="Genomic_DNA"/>
</dbReference>
<sequence>MFPNAKGSEMLSLLATIDPASQATGTVTTGWVQAGSHHTLMALIQTGDLGVNGTVDAKFEQAVDASGTSAKDVAGKAITQLTQVGGGSNKQALINLRPVELDTANGFAYVRLSLTVGVAASQTCAQLMGLNPRYASADASNQAAVSQIV</sequence>
<dbReference type="Proteomes" id="UP000647424">
    <property type="component" value="Unassembled WGS sequence"/>
</dbReference>
<organism evidence="1 2">
    <name type="scientific">Limnohabitans radicicola</name>
    <dbReference type="NCBI Taxonomy" id="2771427"/>
    <lineage>
        <taxon>Bacteria</taxon>
        <taxon>Pseudomonadati</taxon>
        <taxon>Pseudomonadota</taxon>
        <taxon>Betaproteobacteria</taxon>
        <taxon>Burkholderiales</taxon>
        <taxon>Comamonadaceae</taxon>
        <taxon>Limnohabitans</taxon>
    </lineage>
</organism>
<evidence type="ECO:0000313" key="1">
    <source>
        <dbReference type="EMBL" id="MBD8051332.1"/>
    </source>
</evidence>
<dbReference type="AlphaFoldDB" id="A0A927FIW1"/>
<gene>
    <name evidence="1" type="ORF">IC609_12315</name>
</gene>
<proteinExistence type="predicted"/>
<name>A0A927FIW1_9BURK</name>